<comment type="similarity">
    <text evidence="1 8">Belongs to the cytochrome P450 family.</text>
</comment>
<dbReference type="Gene3D" id="1.10.630.10">
    <property type="entry name" value="Cytochrome P450"/>
    <property type="match status" value="1"/>
</dbReference>
<evidence type="ECO:0000313" key="9">
    <source>
        <dbReference type="EMBL" id="GGM29850.1"/>
    </source>
</evidence>
<dbReference type="GO" id="GO:0016705">
    <property type="term" value="F:oxidoreductase activity, acting on paired donors, with incorporation or reduction of molecular oxygen"/>
    <property type="evidence" value="ECO:0007669"/>
    <property type="project" value="InterPro"/>
</dbReference>
<dbReference type="GO" id="GO:0005506">
    <property type="term" value="F:iron ion binding"/>
    <property type="evidence" value="ECO:0007669"/>
    <property type="project" value="InterPro"/>
</dbReference>
<gene>
    <name evidence="9" type="ORF">GCM10008956_02320</name>
</gene>
<evidence type="ECO:0000313" key="10">
    <source>
        <dbReference type="Proteomes" id="UP000600547"/>
    </source>
</evidence>
<evidence type="ECO:0000256" key="3">
    <source>
        <dbReference type="ARBA" id="ARBA00022723"/>
    </source>
</evidence>
<dbReference type="GO" id="GO:0004497">
    <property type="term" value="F:monooxygenase activity"/>
    <property type="evidence" value="ECO:0007669"/>
    <property type="project" value="UniProtKB-KW"/>
</dbReference>
<protein>
    <submittedName>
        <fullName evidence="9">Cytochrome P450</fullName>
    </submittedName>
</protein>
<comment type="caution">
    <text evidence="9">The sequence shown here is derived from an EMBL/GenBank/DDBJ whole genome shotgun (WGS) entry which is preliminary data.</text>
</comment>
<dbReference type="Proteomes" id="UP000600547">
    <property type="component" value="Unassembled WGS sequence"/>
</dbReference>
<evidence type="ECO:0000256" key="6">
    <source>
        <dbReference type="ARBA" id="ARBA00023033"/>
    </source>
</evidence>
<reference evidence="10" key="1">
    <citation type="journal article" date="2019" name="Int. J. Syst. Evol. Microbiol.">
        <title>The Global Catalogue of Microorganisms (GCM) 10K type strain sequencing project: providing services to taxonomists for standard genome sequencing and annotation.</title>
        <authorList>
            <consortium name="The Broad Institute Genomics Platform"/>
            <consortium name="The Broad Institute Genome Sequencing Center for Infectious Disease"/>
            <person name="Wu L."/>
            <person name="Ma J."/>
        </authorList>
    </citation>
    <scope>NUCLEOTIDE SEQUENCE [LARGE SCALE GENOMIC DNA]</scope>
    <source>
        <strain evidence="10">JCM 31047</strain>
    </source>
</reference>
<dbReference type="PRINTS" id="PR00463">
    <property type="entry name" value="EP450I"/>
</dbReference>
<dbReference type="PANTHER" id="PTHR24291">
    <property type="entry name" value="CYTOCHROME P450 FAMILY 4"/>
    <property type="match status" value="1"/>
</dbReference>
<comment type="cofactor">
    <cofactor evidence="7">
        <name>heme</name>
        <dbReference type="ChEBI" id="CHEBI:30413"/>
    </cofactor>
</comment>
<keyword evidence="4 8" id="KW-0560">Oxidoreductase</keyword>
<dbReference type="PRINTS" id="PR00385">
    <property type="entry name" value="P450"/>
</dbReference>
<evidence type="ECO:0000256" key="8">
    <source>
        <dbReference type="RuleBase" id="RU000461"/>
    </source>
</evidence>
<keyword evidence="2 7" id="KW-0349">Heme</keyword>
<dbReference type="AlphaFoldDB" id="A0A8H9L553"/>
<dbReference type="InterPro" id="IPR002401">
    <property type="entry name" value="Cyt_P450_E_grp-I"/>
</dbReference>
<dbReference type="InterPro" id="IPR036396">
    <property type="entry name" value="Cyt_P450_sf"/>
</dbReference>
<dbReference type="PANTHER" id="PTHR24291:SF50">
    <property type="entry name" value="BIFUNCTIONAL ALBAFLAVENONE MONOOXYGENASE_TERPENE SYNTHASE"/>
    <property type="match status" value="1"/>
</dbReference>
<dbReference type="InterPro" id="IPR017972">
    <property type="entry name" value="Cyt_P450_CS"/>
</dbReference>
<keyword evidence="6 8" id="KW-0503">Monooxygenase</keyword>
<dbReference type="EMBL" id="BMQG01000001">
    <property type="protein sequence ID" value="GGM29850.1"/>
    <property type="molecule type" value="Genomic_DNA"/>
</dbReference>
<keyword evidence="3 7" id="KW-0479">Metal-binding</keyword>
<dbReference type="GO" id="GO:0020037">
    <property type="term" value="F:heme binding"/>
    <property type="evidence" value="ECO:0007669"/>
    <property type="project" value="InterPro"/>
</dbReference>
<feature type="binding site" description="axial binding residue" evidence="7">
    <location>
        <position position="397"/>
    </location>
    <ligand>
        <name>heme</name>
        <dbReference type="ChEBI" id="CHEBI:30413"/>
    </ligand>
    <ligandPart>
        <name>Fe</name>
        <dbReference type="ChEBI" id="CHEBI:18248"/>
    </ligandPart>
</feature>
<proteinExistence type="inferred from homology"/>
<dbReference type="SUPFAM" id="SSF48264">
    <property type="entry name" value="Cytochrome P450"/>
    <property type="match status" value="1"/>
</dbReference>
<evidence type="ECO:0000256" key="7">
    <source>
        <dbReference type="PIRSR" id="PIRSR602401-1"/>
    </source>
</evidence>
<dbReference type="PROSITE" id="PS00086">
    <property type="entry name" value="CYTOCHROME_P450"/>
    <property type="match status" value="1"/>
</dbReference>
<evidence type="ECO:0000256" key="4">
    <source>
        <dbReference type="ARBA" id="ARBA00023002"/>
    </source>
</evidence>
<accession>A0A8H9L553</accession>
<keyword evidence="5 7" id="KW-0408">Iron</keyword>
<dbReference type="Pfam" id="PF00067">
    <property type="entry name" value="p450"/>
    <property type="match status" value="1"/>
</dbReference>
<organism evidence="9 10">
    <name type="scientific">Deinococcus arenae</name>
    <dbReference type="NCBI Taxonomy" id="1452751"/>
    <lineage>
        <taxon>Bacteria</taxon>
        <taxon>Thermotogati</taxon>
        <taxon>Deinococcota</taxon>
        <taxon>Deinococci</taxon>
        <taxon>Deinococcales</taxon>
        <taxon>Deinococcaceae</taxon>
        <taxon>Deinococcus</taxon>
    </lineage>
</organism>
<dbReference type="RefSeq" id="WP_229780992.1">
    <property type="nucleotide sequence ID" value="NZ_BMQG01000001.1"/>
</dbReference>
<keyword evidence="10" id="KW-1185">Reference proteome</keyword>
<evidence type="ECO:0000256" key="1">
    <source>
        <dbReference type="ARBA" id="ARBA00010617"/>
    </source>
</evidence>
<evidence type="ECO:0000256" key="5">
    <source>
        <dbReference type="ARBA" id="ARBA00023004"/>
    </source>
</evidence>
<sequence>MTAPSPLPPGPRTSPLRSALDLRRDPLGYLRHLRAAYGDAFRVRIGPREVLMVTHPDAAREVLITQAAKFRKGRGIQKMQDFLGTGLLTAEGQTWRTHRRLMQPSFHRAALSGMAQDIVQATRPTHAALLGAADSGAGLEVGGEMLRVTLRAVASVLFGTGLTDEELAVVEAELPPLLDHTASRVRAVVDLPRWLPTPAAQRSAAASRALDAIVARIIAARRAEQEAGTPGNDLLGLLLAARDEEGGGLSDRELRDEVMTLFLAGHETTANTLTFLLLLLSRHPEVHGRVQAELRGVLGDRDPTAADLPRLPLLHACIQETLRLYPPAWLVPRQATAPVRVAGFDLPEGAAVSVCIYLLQRHAAYWPDPHAFMPDRWLRGERIPDAFMPFGLGPRMCIGNNLALMEAGLIAALLLRDVRVTVPDGGSTGLHAGVTLRPDGPVTAVFRRD</sequence>
<name>A0A8H9L553_9DEIO</name>
<dbReference type="InterPro" id="IPR050196">
    <property type="entry name" value="Cytochrome_P450_Monoox"/>
</dbReference>
<evidence type="ECO:0000256" key="2">
    <source>
        <dbReference type="ARBA" id="ARBA00022617"/>
    </source>
</evidence>
<dbReference type="InterPro" id="IPR001128">
    <property type="entry name" value="Cyt_P450"/>
</dbReference>